<accession>A0AAW0BN45</accession>
<proteinExistence type="predicted"/>
<evidence type="ECO:0000313" key="3">
    <source>
        <dbReference type="EMBL" id="KAK7028068.1"/>
    </source>
</evidence>
<keyword evidence="1" id="KW-0175">Coiled coil</keyword>
<feature type="compositionally biased region" description="Basic and acidic residues" evidence="2">
    <location>
        <begin position="49"/>
        <end position="61"/>
    </location>
</feature>
<evidence type="ECO:0000256" key="1">
    <source>
        <dbReference type="SAM" id="Coils"/>
    </source>
</evidence>
<feature type="coiled-coil region" evidence="1">
    <location>
        <begin position="156"/>
        <end position="190"/>
    </location>
</feature>
<gene>
    <name evidence="3" type="ORF">VNI00_015019</name>
</gene>
<organism evidence="3 4">
    <name type="scientific">Paramarasmius palmivorus</name>
    <dbReference type="NCBI Taxonomy" id="297713"/>
    <lineage>
        <taxon>Eukaryota</taxon>
        <taxon>Fungi</taxon>
        <taxon>Dikarya</taxon>
        <taxon>Basidiomycota</taxon>
        <taxon>Agaricomycotina</taxon>
        <taxon>Agaricomycetes</taxon>
        <taxon>Agaricomycetidae</taxon>
        <taxon>Agaricales</taxon>
        <taxon>Marasmiineae</taxon>
        <taxon>Marasmiaceae</taxon>
        <taxon>Paramarasmius</taxon>
    </lineage>
</organism>
<evidence type="ECO:0000313" key="4">
    <source>
        <dbReference type="Proteomes" id="UP001383192"/>
    </source>
</evidence>
<feature type="coiled-coil region" evidence="1">
    <location>
        <begin position="104"/>
        <end position="131"/>
    </location>
</feature>
<protein>
    <submittedName>
        <fullName evidence="3">Uncharacterized protein</fullName>
    </submittedName>
</protein>
<evidence type="ECO:0000256" key="2">
    <source>
        <dbReference type="SAM" id="MobiDB-lite"/>
    </source>
</evidence>
<dbReference type="Proteomes" id="UP001383192">
    <property type="component" value="Unassembled WGS sequence"/>
</dbReference>
<dbReference type="EMBL" id="JAYKXP010000091">
    <property type="protein sequence ID" value="KAK7028068.1"/>
    <property type="molecule type" value="Genomic_DNA"/>
</dbReference>
<keyword evidence="4" id="KW-1185">Reference proteome</keyword>
<feature type="region of interest" description="Disordered" evidence="2">
    <location>
        <begin position="1"/>
        <end position="62"/>
    </location>
</feature>
<reference evidence="3 4" key="1">
    <citation type="submission" date="2024-01" db="EMBL/GenBank/DDBJ databases">
        <title>A draft genome for a cacao thread blight-causing isolate of Paramarasmius palmivorus.</title>
        <authorList>
            <person name="Baruah I.K."/>
            <person name="Bukari Y."/>
            <person name="Amoako-Attah I."/>
            <person name="Meinhardt L.W."/>
            <person name="Bailey B.A."/>
            <person name="Cohen S.P."/>
        </authorList>
    </citation>
    <scope>NUCLEOTIDE SEQUENCE [LARGE SCALE GENOMIC DNA]</scope>
    <source>
        <strain evidence="3 4">GH-12</strain>
    </source>
</reference>
<name>A0AAW0BN45_9AGAR</name>
<comment type="caution">
    <text evidence="3">The sequence shown here is derived from an EMBL/GenBank/DDBJ whole genome shotgun (WGS) entry which is preliminary data.</text>
</comment>
<dbReference type="AlphaFoldDB" id="A0AAW0BN45"/>
<sequence length="192" mass="21601">MPPRIRPSIGPSGGGKAPRLGRALAAKVARKTPSWAQPTLDSDSSDSEVTSKEKQGREKGTHCSYSFALEDASEGSMGYVSITGRPESALSEVASINQKYAMLLERAYNTLDRNNNKINELKAEVAWLREKWDAEQEAVNIESEVSETTRANDDTRMEKKRIEESFEEQLKRLKEQLQMLESRLREIQDHAC</sequence>